<dbReference type="RefSeq" id="WP_151459277.1">
    <property type="nucleotide sequence ID" value="NZ_WAAO01000002.1"/>
</dbReference>
<gene>
    <name evidence="4" type="ORF">F6A08_08895</name>
</gene>
<feature type="domain" description="NAD-dependent epimerase/dehydratase" evidence="3">
    <location>
        <begin position="49"/>
        <end position="220"/>
    </location>
</feature>
<dbReference type="GeneID" id="77476567"/>
<keyword evidence="1" id="KW-0521">NADP</keyword>
<evidence type="ECO:0000313" key="5">
    <source>
        <dbReference type="Proteomes" id="UP000478836"/>
    </source>
</evidence>
<evidence type="ECO:0000256" key="1">
    <source>
        <dbReference type="ARBA" id="ARBA00022857"/>
    </source>
</evidence>
<accession>A0ABQ6V578</accession>
<evidence type="ECO:0000313" key="4">
    <source>
        <dbReference type="EMBL" id="KAB1864236.1"/>
    </source>
</evidence>
<dbReference type="Gene3D" id="3.40.50.720">
    <property type="entry name" value="NAD(P)-binding Rossmann-like Domain"/>
    <property type="match status" value="1"/>
</dbReference>
<dbReference type="PANTHER" id="PTHR43103">
    <property type="entry name" value="NUCLEOSIDE-DIPHOSPHATE-SUGAR EPIMERASE"/>
    <property type="match status" value="1"/>
</dbReference>
<dbReference type="InterPro" id="IPR036291">
    <property type="entry name" value="NAD(P)-bd_dom_sf"/>
</dbReference>
<dbReference type="Gene3D" id="3.90.25.10">
    <property type="entry name" value="UDP-galactose 4-epimerase, domain 1"/>
    <property type="match status" value="1"/>
</dbReference>
<dbReference type="Proteomes" id="UP000478836">
    <property type="component" value="Unassembled WGS sequence"/>
</dbReference>
<dbReference type="SUPFAM" id="SSF51735">
    <property type="entry name" value="NAD(P)-binding Rossmann-fold domains"/>
    <property type="match status" value="1"/>
</dbReference>
<dbReference type="EMBL" id="WAAO01000002">
    <property type="protein sequence ID" value="KAB1864236.1"/>
    <property type="molecule type" value="Genomic_DNA"/>
</dbReference>
<proteinExistence type="predicted"/>
<keyword evidence="2" id="KW-0119">Carbohydrate metabolism</keyword>
<keyword evidence="5" id="KW-1185">Reference proteome</keyword>
<sequence>MTSTARRWIIGRGLLGRAVSRSRADTPFAVDVSWDDPERAIRELTAGAEAFLRVPGPVEIYWCAGKGVTSTPRESLFAEVALFGAFLDVLARSPLATADRLVLFLASSVGGAYGGAAEPPHRESTPPASASAYGDAKLAMEALAAERGAEQGWRTVIGRLTNLYGPGQDLTKKQGLISTLVDSAITMQPAIIYVSLDTLRDYIFEDDAAAVVSAAASRARLLPAGATVVKIVGTGRAVSVGAILGELRRLRRRSGFSLLGQGPATGQALDLRVRSEVWTDLDALVATTLPEGLDRVLRARLAMLGRP</sequence>
<dbReference type="InterPro" id="IPR001509">
    <property type="entry name" value="Epimerase_deHydtase"/>
</dbReference>
<evidence type="ECO:0000259" key="3">
    <source>
        <dbReference type="Pfam" id="PF01370"/>
    </source>
</evidence>
<protein>
    <submittedName>
        <fullName evidence="4">NAD-dependent epimerase/dehydratase family protein</fullName>
    </submittedName>
</protein>
<name>A0ABQ6V578_9MICO</name>
<dbReference type="PANTHER" id="PTHR43103:SF3">
    <property type="entry name" value="ADP-L-GLYCERO-D-MANNO-HEPTOSE-6-EPIMERASE"/>
    <property type="match status" value="1"/>
</dbReference>
<dbReference type="Pfam" id="PF01370">
    <property type="entry name" value="Epimerase"/>
    <property type="match status" value="1"/>
</dbReference>
<evidence type="ECO:0000256" key="2">
    <source>
        <dbReference type="ARBA" id="ARBA00023277"/>
    </source>
</evidence>
<reference evidence="5" key="1">
    <citation type="submission" date="2019-09" db="EMBL/GenBank/DDBJ databases">
        <title>Whole genome sequencing of Microbacterium maritypicum.</title>
        <authorList>
            <person name="Lenchi N."/>
        </authorList>
    </citation>
    <scope>NUCLEOTIDE SEQUENCE [LARGE SCALE GENOMIC DNA]</scope>
    <source>
        <strain evidence="5">G1</strain>
    </source>
</reference>
<organism evidence="4 5">
    <name type="scientific">Microbacterium algeriense</name>
    <dbReference type="NCBI Taxonomy" id="2615184"/>
    <lineage>
        <taxon>Bacteria</taxon>
        <taxon>Bacillati</taxon>
        <taxon>Actinomycetota</taxon>
        <taxon>Actinomycetes</taxon>
        <taxon>Micrococcales</taxon>
        <taxon>Microbacteriaceae</taxon>
        <taxon>Microbacterium</taxon>
    </lineage>
</organism>
<comment type="caution">
    <text evidence="4">The sequence shown here is derived from an EMBL/GenBank/DDBJ whole genome shotgun (WGS) entry which is preliminary data.</text>
</comment>